<evidence type="ECO:0000313" key="4">
    <source>
        <dbReference type="Proteomes" id="UP000251311"/>
    </source>
</evidence>
<dbReference type="SUPFAM" id="SSF141868">
    <property type="entry name" value="EAL domain-like"/>
    <property type="match status" value="1"/>
</dbReference>
<dbReference type="PANTHER" id="PTHR44757:SF2">
    <property type="entry name" value="BIOFILM ARCHITECTURE MAINTENANCE PROTEIN MBAA"/>
    <property type="match status" value="1"/>
</dbReference>
<dbReference type="Pfam" id="PF00990">
    <property type="entry name" value="GGDEF"/>
    <property type="match status" value="1"/>
</dbReference>
<dbReference type="CDD" id="cd01949">
    <property type="entry name" value="GGDEF"/>
    <property type="match status" value="1"/>
</dbReference>
<feature type="domain" description="EAL" evidence="1">
    <location>
        <begin position="277"/>
        <end position="531"/>
    </location>
</feature>
<dbReference type="InterPro" id="IPR052155">
    <property type="entry name" value="Biofilm_reg_signaling"/>
</dbReference>
<feature type="domain" description="GGDEF" evidence="2">
    <location>
        <begin position="135"/>
        <end position="268"/>
    </location>
</feature>
<dbReference type="InterPro" id="IPR035965">
    <property type="entry name" value="PAS-like_dom_sf"/>
</dbReference>
<dbReference type="PROSITE" id="PS50887">
    <property type="entry name" value="GGDEF"/>
    <property type="match status" value="1"/>
</dbReference>
<dbReference type="InterPro" id="IPR000014">
    <property type="entry name" value="PAS"/>
</dbReference>
<sequence>MKDIYEVEPQDVAQDAQPVFKILHPDDLDKVINTIQSSAKTMNNWNIQYRVNLPKKGTRWVEGFSKPENLEDGSILWYGYIHDITDRKNTENKIAEQKNSLHYQAHHDALTGLPNRILFQDRLEQAIEKAKRNNSKIALLFIDLDHFKEINDSLGHDIGDDILKIVTTRLKAAKRDEDTLARLGGDEFTIILEDLHQGRDASLISNKILESLAQSININNNILYVSSSIGISIYPDDGDSAQSLLKFADSAMYKAKDEGRNNFQYYNSTLTELAFERVVMESNLRAALENEEFVVYYQAQVNGVTNTIIGMEALVRWQHPTMGLVSPSKFIPLAESTGLIIELDRYVMKTAMAQTSQWYKEGLNPGVLAMNLAMKQLQTKDFILILKQLMKETNCKAGWLELEVTEGQIMTHPEKAILILQKISDLGIELAVDDFGTGYSSLAYLKRLPIDKLKIDQAFIRELPEDEEDVGITKAVIALAKSLHLKVIAEGVETKAQRDFLVENGCENIQGYFYSKPIPADEFENILRNGF</sequence>
<dbReference type="InterPro" id="IPR029787">
    <property type="entry name" value="Nucleotide_cyclase"/>
</dbReference>
<organism evidence="3 4">
    <name type="scientific">Arcobacter lacus</name>
    <dbReference type="NCBI Taxonomy" id="1912876"/>
    <lineage>
        <taxon>Bacteria</taxon>
        <taxon>Pseudomonadati</taxon>
        <taxon>Campylobacterota</taxon>
        <taxon>Epsilonproteobacteria</taxon>
        <taxon>Campylobacterales</taxon>
        <taxon>Arcobacteraceae</taxon>
        <taxon>Arcobacter</taxon>
    </lineage>
</organism>
<comment type="caution">
    <text evidence="3">The sequence shown here is derived from an EMBL/GenBank/DDBJ whole genome shotgun (WGS) entry which is preliminary data.</text>
</comment>
<dbReference type="InterPro" id="IPR035919">
    <property type="entry name" value="EAL_sf"/>
</dbReference>
<gene>
    <name evidence="3" type="ORF">B0175_08535</name>
</gene>
<reference evidence="3 4" key="1">
    <citation type="submission" date="2017-02" db="EMBL/GenBank/DDBJ databases">
        <title>Arcobacter lacus sp. nov., a new species isolated from reclaimed water.</title>
        <authorList>
            <person name="Figueras M.J."/>
            <person name="Perez-Cataluna A."/>
            <person name="Salas-Masso N."/>
        </authorList>
    </citation>
    <scope>NUCLEOTIDE SEQUENCE [LARGE SCALE GENOMIC DNA]</scope>
    <source>
        <strain evidence="3 4">RW43-9</strain>
    </source>
</reference>
<dbReference type="NCBIfam" id="TIGR00254">
    <property type="entry name" value="GGDEF"/>
    <property type="match status" value="1"/>
</dbReference>
<dbReference type="SMART" id="SM00052">
    <property type="entry name" value="EAL"/>
    <property type="match status" value="1"/>
</dbReference>
<dbReference type="CDD" id="cd01948">
    <property type="entry name" value="EAL"/>
    <property type="match status" value="1"/>
</dbReference>
<dbReference type="InterPro" id="IPR043128">
    <property type="entry name" value="Rev_trsase/Diguanyl_cyclase"/>
</dbReference>
<protein>
    <submittedName>
        <fullName evidence="3">Diguanylate cyclase</fullName>
    </submittedName>
</protein>
<keyword evidence="4" id="KW-1185">Reference proteome</keyword>
<dbReference type="Gene3D" id="3.30.450.20">
    <property type="entry name" value="PAS domain"/>
    <property type="match status" value="1"/>
</dbReference>
<evidence type="ECO:0000259" key="2">
    <source>
        <dbReference type="PROSITE" id="PS50887"/>
    </source>
</evidence>
<dbReference type="SUPFAM" id="SSF55073">
    <property type="entry name" value="Nucleotide cyclase"/>
    <property type="match status" value="1"/>
</dbReference>
<dbReference type="Gene3D" id="3.20.20.450">
    <property type="entry name" value="EAL domain"/>
    <property type="match status" value="1"/>
</dbReference>
<dbReference type="SMART" id="SM00267">
    <property type="entry name" value="GGDEF"/>
    <property type="match status" value="1"/>
</dbReference>
<evidence type="ECO:0000313" key="3">
    <source>
        <dbReference type="EMBL" id="PUE65407.1"/>
    </source>
</evidence>
<dbReference type="InterPro" id="IPR000160">
    <property type="entry name" value="GGDEF_dom"/>
</dbReference>
<accession>A0ABX5JJY1</accession>
<dbReference type="SUPFAM" id="SSF55785">
    <property type="entry name" value="PYP-like sensor domain (PAS domain)"/>
    <property type="match status" value="1"/>
</dbReference>
<dbReference type="PANTHER" id="PTHR44757">
    <property type="entry name" value="DIGUANYLATE CYCLASE DGCP"/>
    <property type="match status" value="1"/>
</dbReference>
<dbReference type="EMBL" id="MUXF01000016">
    <property type="protein sequence ID" value="PUE65407.1"/>
    <property type="molecule type" value="Genomic_DNA"/>
</dbReference>
<dbReference type="Proteomes" id="UP000251311">
    <property type="component" value="Unassembled WGS sequence"/>
</dbReference>
<dbReference type="Gene3D" id="3.30.70.270">
    <property type="match status" value="1"/>
</dbReference>
<dbReference type="Pfam" id="PF00563">
    <property type="entry name" value="EAL"/>
    <property type="match status" value="1"/>
</dbReference>
<name>A0ABX5JJY1_9BACT</name>
<proteinExistence type="predicted"/>
<dbReference type="InterPro" id="IPR001633">
    <property type="entry name" value="EAL_dom"/>
</dbReference>
<dbReference type="InterPro" id="IPR013655">
    <property type="entry name" value="PAS_fold_3"/>
</dbReference>
<dbReference type="PROSITE" id="PS50883">
    <property type="entry name" value="EAL"/>
    <property type="match status" value="1"/>
</dbReference>
<dbReference type="CDD" id="cd00130">
    <property type="entry name" value="PAS"/>
    <property type="match status" value="1"/>
</dbReference>
<evidence type="ECO:0000259" key="1">
    <source>
        <dbReference type="PROSITE" id="PS50883"/>
    </source>
</evidence>
<dbReference type="Pfam" id="PF08447">
    <property type="entry name" value="PAS_3"/>
    <property type="match status" value="1"/>
</dbReference>